<keyword evidence="13" id="KW-1185">Reference proteome</keyword>
<evidence type="ECO:0000259" key="9">
    <source>
        <dbReference type="PROSITE" id="PS51194"/>
    </source>
</evidence>
<sequence length="673" mass="72362">MLGGLPQQQMMMQFWQAQQQRIQLPDPAATQIESIPVKAAAPTMPATLSGLLGASAAPSPGPVVVPPPTPEAMHFGAAAAQAAAQAAQVPAPGAALSAAMTQVTTASVNGGHFPSMEELAQNWHCGETGHTTLDLEVKVQDPMGQVLPSFTGFDTFEACPFPPAIKSQIQAAGFPSPSQIQQFTWPLAMQGRDVIGVAATGSGKTLAFLLPAFTDMLTRGVGAASGEPSLLVIAPTRELAIQIQEESDKFGRGAGIRTVCCYGGAPKPPQAEQIRMGVHGVVGTPGRIQDFCEGGQLRLGRVMKLTLDEADRMLDMGFEPQIRKILQMIPRQRQTLFFTATWPQSVRRLAAEFLNGPYTVTIGNRDELKGNQDITQQVLCCTPNNKNMILTDLLRKAGVADRSNTNAKGLIFCSTKRLCNQLSETLERQGVPCAAVHGDKGQREREHALNGLKEGRLKLLVATDVAARGLDIKGVTLVVNYDAPSNTEDYVHRIGRTGRAGQKGHAVTLIVERDAHALRGIVEVMKRTNQEITPQVDEMLRRAGPAPPPMRRHRAGGGGGDFFGGGGGHGGGRPSGPGLADLPPRVDTPPTPAAPAELHRPPAPDRPAAGRPDAPFAQRRKTPPRRKRSSSSAPRRPRRSPTPRRRQRSPSRRRSPSRKRSRSRRRRRRSSSS</sequence>
<dbReference type="Pfam" id="PF00271">
    <property type="entry name" value="Helicase_C"/>
    <property type="match status" value="1"/>
</dbReference>
<feature type="domain" description="DEAD-box RNA helicase Q" evidence="10">
    <location>
        <begin position="154"/>
        <end position="182"/>
    </location>
</feature>
<evidence type="ECO:0000313" key="13">
    <source>
        <dbReference type="Proteomes" id="UP001152797"/>
    </source>
</evidence>
<dbReference type="CDD" id="cd18787">
    <property type="entry name" value="SF2_C_DEAD"/>
    <property type="match status" value="1"/>
</dbReference>
<proteinExistence type="predicted"/>
<keyword evidence="5" id="KW-0067">ATP-binding</keyword>
<dbReference type="PANTHER" id="PTHR47958">
    <property type="entry name" value="ATP-DEPENDENT RNA HELICASE DBP3"/>
    <property type="match status" value="1"/>
</dbReference>
<reference evidence="11" key="1">
    <citation type="submission" date="2022-10" db="EMBL/GenBank/DDBJ databases">
        <authorList>
            <person name="Chen Y."/>
            <person name="Dougan E. K."/>
            <person name="Chan C."/>
            <person name="Rhodes N."/>
            <person name="Thang M."/>
        </authorList>
    </citation>
    <scope>NUCLEOTIDE SEQUENCE</scope>
</reference>
<dbReference type="EMBL" id="CAMXCT030002001">
    <property type="protein sequence ID" value="CAL4782159.1"/>
    <property type="molecule type" value="Genomic_DNA"/>
</dbReference>
<reference evidence="12" key="2">
    <citation type="submission" date="2024-04" db="EMBL/GenBank/DDBJ databases">
        <authorList>
            <person name="Chen Y."/>
            <person name="Shah S."/>
            <person name="Dougan E. K."/>
            <person name="Thang M."/>
            <person name="Chan C."/>
        </authorList>
    </citation>
    <scope>NUCLEOTIDE SEQUENCE [LARGE SCALE GENOMIC DNA]</scope>
</reference>
<evidence type="ECO:0000256" key="3">
    <source>
        <dbReference type="ARBA" id="ARBA00022801"/>
    </source>
</evidence>
<evidence type="ECO:0000256" key="4">
    <source>
        <dbReference type="ARBA" id="ARBA00022806"/>
    </source>
</evidence>
<dbReference type="CDD" id="cd00268">
    <property type="entry name" value="DEADc"/>
    <property type="match status" value="1"/>
</dbReference>
<dbReference type="EMBL" id="CAMXCT020002001">
    <property type="protein sequence ID" value="CAL1148222.1"/>
    <property type="molecule type" value="Genomic_DNA"/>
</dbReference>
<comment type="caution">
    <text evidence="11">The sequence shown here is derived from an EMBL/GenBank/DDBJ whole genome shotgun (WGS) entry which is preliminary data.</text>
</comment>
<dbReference type="PROSITE" id="PS51195">
    <property type="entry name" value="Q_MOTIF"/>
    <property type="match status" value="1"/>
</dbReference>
<feature type="compositionally biased region" description="Low complexity" evidence="7">
    <location>
        <begin position="606"/>
        <end position="617"/>
    </location>
</feature>
<feature type="domain" description="Helicase C-terminal" evidence="9">
    <location>
        <begin position="389"/>
        <end position="540"/>
    </location>
</feature>
<evidence type="ECO:0000256" key="2">
    <source>
        <dbReference type="ARBA" id="ARBA00022741"/>
    </source>
</evidence>
<name>A0A9P1CM49_9DINO</name>
<dbReference type="PROSITE" id="PS51192">
    <property type="entry name" value="HELICASE_ATP_BIND_1"/>
    <property type="match status" value="1"/>
</dbReference>
<dbReference type="OrthoDB" id="196131at2759"/>
<dbReference type="AlphaFoldDB" id="A0A9P1CM49"/>
<protein>
    <recommendedName>
        <fullName evidence="1">RNA helicase</fullName>
        <ecNumber evidence="1">3.6.4.13</ecNumber>
    </recommendedName>
</protein>
<dbReference type="FunFam" id="3.40.50.300:FF:000008">
    <property type="entry name" value="ATP-dependent RNA helicase RhlB"/>
    <property type="match status" value="1"/>
</dbReference>
<dbReference type="GO" id="GO:0003676">
    <property type="term" value="F:nucleic acid binding"/>
    <property type="evidence" value="ECO:0007669"/>
    <property type="project" value="InterPro"/>
</dbReference>
<dbReference type="InterPro" id="IPR014001">
    <property type="entry name" value="Helicase_ATP-bd"/>
</dbReference>
<evidence type="ECO:0000259" key="8">
    <source>
        <dbReference type="PROSITE" id="PS51192"/>
    </source>
</evidence>
<accession>A0A9P1CM49</accession>
<dbReference type="InterPro" id="IPR014014">
    <property type="entry name" value="RNA_helicase_DEAD_Q_motif"/>
</dbReference>
<feature type="region of interest" description="Disordered" evidence="7">
    <location>
        <begin position="541"/>
        <end position="673"/>
    </location>
</feature>
<dbReference type="GO" id="GO:0005524">
    <property type="term" value="F:ATP binding"/>
    <property type="evidence" value="ECO:0007669"/>
    <property type="project" value="UniProtKB-KW"/>
</dbReference>
<keyword evidence="4" id="KW-0347">Helicase</keyword>
<keyword evidence="3" id="KW-0378">Hydrolase</keyword>
<feature type="domain" description="Helicase ATP-binding" evidence="8">
    <location>
        <begin position="185"/>
        <end position="360"/>
    </location>
</feature>
<dbReference type="SUPFAM" id="SSF52540">
    <property type="entry name" value="P-loop containing nucleoside triphosphate hydrolases"/>
    <property type="match status" value="1"/>
</dbReference>
<dbReference type="EC" id="3.6.4.13" evidence="1"/>
<feature type="compositionally biased region" description="Gly residues" evidence="7">
    <location>
        <begin position="556"/>
        <end position="575"/>
    </location>
</feature>
<dbReference type="PROSITE" id="PS51194">
    <property type="entry name" value="HELICASE_CTER"/>
    <property type="match status" value="1"/>
</dbReference>
<dbReference type="InterPro" id="IPR044742">
    <property type="entry name" value="DEAD/DEAH_RhlB"/>
</dbReference>
<organism evidence="11">
    <name type="scientific">Cladocopium goreaui</name>
    <dbReference type="NCBI Taxonomy" id="2562237"/>
    <lineage>
        <taxon>Eukaryota</taxon>
        <taxon>Sar</taxon>
        <taxon>Alveolata</taxon>
        <taxon>Dinophyceae</taxon>
        <taxon>Suessiales</taxon>
        <taxon>Symbiodiniaceae</taxon>
        <taxon>Cladocopium</taxon>
    </lineage>
</organism>
<feature type="compositionally biased region" description="Basic residues" evidence="7">
    <location>
        <begin position="618"/>
        <end position="673"/>
    </location>
</feature>
<dbReference type="InterPro" id="IPR001650">
    <property type="entry name" value="Helicase_C-like"/>
</dbReference>
<dbReference type="Gene3D" id="3.40.50.300">
    <property type="entry name" value="P-loop containing nucleotide triphosphate hydrolases"/>
    <property type="match status" value="2"/>
</dbReference>
<evidence type="ECO:0000256" key="1">
    <source>
        <dbReference type="ARBA" id="ARBA00012552"/>
    </source>
</evidence>
<evidence type="ECO:0000256" key="5">
    <source>
        <dbReference type="ARBA" id="ARBA00022840"/>
    </source>
</evidence>
<dbReference type="SMART" id="SM00487">
    <property type="entry name" value="DEXDc"/>
    <property type="match status" value="1"/>
</dbReference>
<evidence type="ECO:0000256" key="6">
    <source>
        <dbReference type="PROSITE-ProRule" id="PRU00552"/>
    </source>
</evidence>
<keyword evidence="2" id="KW-0547">Nucleotide-binding</keyword>
<dbReference type="InterPro" id="IPR027417">
    <property type="entry name" value="P-loop_NTPase"/>
</dbReference>
<dbReference type="Proteomes" id="UP001152797">
    <property type="component" value="Unassembled WGS sequence"/>
</dbReference>
<evidence type="ECO:0000259" key="10">
    <source>
        <dbReference type="PROSITE" id="PS51195"/>
    </source>
</evidence>
<dbReference type="GO" id="GO:0003724">
    <property type="term" value="F:RNA helicase activity"/>
    <property type="evidence" value="ECO:0007669"/>
    <property type="project" value="UniProtKB-EC"/>
</dbReference>
<evidence type="ECO:0000313" key="11">
    <source>
        <dbReference type="EMBL" id="CAI3994847.1"/>
    </source>
</evidence>
<evidence type="ECO:0000256" key="7">
    <source>
        <dbReference type="SAM" id="MobiDB-lite"/>
    </source>
</evidence>
<evidence type="ECO:0000313" key="12">
    <source>
        <dbReference type="EMBL" id="CAL1148222.1"/>
    </source>
</evidence>
<dbReference type="GO" id="GO:0016787">
    <property type="term" value="F:hydrolase activity"/>
    <property type="evidence" value="ECO:0007669"/>
    <property type="project" value="UniProtKB-KW"/>
</dbReference>
<dbReference type="SMART" id="SM00490">
    <property type="entry name" value="HELICc"/>
    <property type="match status" value="1"/>
</dbReference>
<feature type="short sequence motif" description="Q motif" evidence="6">
    <location>
        <begin position="154"/>
        <end position="182"/>
    </location>
</feature>
<dbReference type="EMBL" id="CAMXCT010002001">
    <property type="protein sequence ID" value="CAI3994847.1"/>
    <property type="molecule type" value="Genomic_DNA"/>
</dbReference>
<dbReference type="Pfam" id="PF00270">
    <property type="entry name" value="DEAD"/>
    <property type="match status" value="1"/>
</dbReference>
<gene>
    <name evidence="11" type="ORF">C1SCF055_LOCUS21463</name>
</gene>
<dbReference type="InterPro" id="IPR011545">
    <property type="entry name" value="DEAD/DEAH_box_helicase_dom"/>
</dbReference>